<evidence type="ECO:0000313" key="1">
    <source>
        <dbReference type="EMBL" id="RUP43599.1"/>
    </source>
</evidence>
<dbReference type="UniPathway" id="UPA00653"/>
<dbReference type="InterPro" id="IPR012748">
    <property type="entry name" value="Rieske-like_NirD"/>
</dbReference>
<dbReference type="NCBIfam" id="NF011565">
    <property type="entry name" value="PRK14989.1"/>
    <property type="match status" value="1"/>
</dbReference>
<dbReference type="InterPro" id="IPR036188">
    <property type="entry name" value="FAD/NAD-bd_sf"/>
</dbReference>
<dbReference type="OrthoDB" id="432169at2759"/>
<accession>A0A433CYE3</accession>
<dbReference type="GO" id="GO:0046872">
    <property type="term" value="F:metal ion binding"/>
    <property type="evidence" value="ECO:0007669"/>
    <property type="project" value="UniProtKB-KW"/>
</dbReference>
<dbReference type="PRINTS" id="PR00368">
    <property type="entry name" value="FADPNR"/>
</dbReference>
<dbReference type="SUPFAM" id="SSF55124">
    <property type="entry name" value="Nitrite/Sulfite reductase N-terminal domain-like"/>
    <property type="match status" value="1"/>
</dbReference>
<dbReference type="Pfam" id="PF13806">
    <property type="entry name" value="Rieske_2"/>
    <property type="match status" value="1"/>
</dbReference>
<dbReference type="InterPro" id="IPR052034">
    <property type="entry name" value="NasD-like"/>
</dbReference>
<dbReference type="PANTHER" id="PTHR43809:SF1">
    <property type="entry name" value="NITRITE REDUCTASE (NADH) LARGE SUBUNIT"/>
    <property type="match status" value="1"/>
</dbReference>
<evidence type="ECO:0000313" key="2">
    <source>
        <dbReference type="Proteomes" id="UP000268093"/>
    </source>
</evidence>
<dbReference type="PANTHER" id="PTHR43809">
    <property type="entry name" value="NITRITE REDUCTASE (NADH) LARGE SUBUNIT"/>
    <property type="match status" value="1"/>
</dbReference>
<dbReference type="InterPro" id="IPR006066">
    <property type="entry name" value="NO2/SO3_Rdtase_FeS/sirohaem_BS"/>
</dbReference>
<dbReference type="EMBL" id="RBNI01010621">
    <property type="protein sequence ID" value="RUP43599.1"/>
    <property type="molecule type" value="Genomic_DNA"/>
</dbReference>
<dbReference type="InterPro" id="IPR012744">
    <property type="entry name" value="Nitri_red_NirB"/>
</dbReference>
<dbReference type="Pfam" id="PF04324">
    <property type="entry name" value="Fer2_BFD"/>
    <property type="match status" value="1"/>
</dbReference>
<name>A0A433CYE3_9FUNG</name>
<dbReference type="GO" id="GO:0051537">
    <property type="term" value="F:2 iron, 2 sulfur cluster binding"/>
    <property type="evidence" value="ECO:0007669"/>
    <property type="project" value="UniProtKB-KW"/>
</dbReference>
<dbReference type="CDD" id="cd19944">
    <property type="entry name" value="NirB_Fer2_BFD-like_2"/>
    <property type="match status" value="1"/>
</dbReference>
<dbReference type="PRINTS" id="PR00411">
    <property type="entry name" value="PNDRDTASEI"/>
</dbReference>
<dbReference type="InterPro" id="IPR006067">
    <property type="entry name" value="NO2/SO3_Rdtase_4Fe4S_dom"/>
</dbReference>
<comment type="caution">
    <text evidence="1">The sequence shown here is derived from an EMBL/GenBank/DDBJ whole genome shotgun (WGS) entry which is preliminary data.</text>
</comment>
<dbReference type="Gene3D" id="3.30.390.30">
    <property type="match status" value="1"/>
</dbReference>
<dbReference type="InterPro" id="IPR036136">
    <property type="entry name" value="Nit/Sulf_reduc_fer-like_dom_sf"/>
</dbReference>
<dbReference type="NCBIfam" id="TIGR02378">
    <property type="entry name" value="nirD_assim_sml"/>
    <property type="match status" value="1"/>
</dbReference>
<dbReference type="PROSITE" id="PS51296">
    <property type="entry name" value="RIESKE"/>
    <property type="match status" value="1"/>
</dbReference>
<dbReference type="InterPro" id="IPR045854">
    <property type="entry name" value="NO2/SO3_Rdtase_4Fe4S_sf"/>
</dbReference>
<keyword evidence="2" id="KW-1185">Reference proteome</keyword>
<dbReference type="InterPro" id="IPR005117">
    <property type="entry name" value="NiRdtase/SiRdtase_haem-b_fer"/>
</dbReference>
<dbReference type="NCBIfam" id="TIGR02374">
    <property type="entry name" value="nitri_red_nirB"/>
    <property type="match status" value="1"/>
</dbReference>
<protein>
    <submittedName>
        <fullName evidence="1">Uncharacterized protein</fullName>
    </submittedName>
</protein>
<dbReference type="GO" id="GO:0050661">
    <property type="term" value="F:NADP binding"/>
    <property type="evidence" value="ECO:0007669"/>
    <property type="project" value="InterPro"/>
</dbReference>
<dbReference type="GO" id="GO:0042128">
    <property type="term" value="P:nitrate assimilation"/>
    <property type="evidence" value="ECO:0007669"/>
    <property type="project" value="UniProtKB-UniPathway"/>
</dbReference>
<dbReference type="Pfam" id="PF07992">
    <property type="entry name" value="Pyr_redox_2"/>
    <property type="match status" value="1"/>
</dbReference>
<dbReference type="InterPro" id="IPR016156">
    <property type="entry name" value="FAD/NAD-linked_Rdtase_dimer_sf"/>
</dbReference>
<dbReference type="SUPFAM" id="SSF50022">
    <property type="entry name" value="ISP domain"/>
    <property type="match status" value="1"/>
</dbReference>
<proteinExistence type="predicted"/>
<dbReference type="Gene3D" id="3.50.50.60">
    <property type="entry name" value="FAD/NAD(P)-binding domain"/>
    <property type="match status" value="2"/>
</dbReference>
<dbReference type="CDD" id="cd19943">
    <property type="entry name" value="NirB_Fer2_BFD-like_1"/>
    <property type="match status" value="1"/>
</dbReference>
<dbReference type="InterPro" id="IPR036922">
    <property type="entry name" value="Rieske_2Fe-2S_sf"/>
</dbReference>
<dbReference type="CDD" id="cd03529">
    <property type="entry name" value="Rieske_NirD"/>
    <property type="match status" value="1"/>
</dbReference>
<dbReference type="GO" id="GO:0050660">
    <property type="term" value="F:flavin adenine dinucleotide binding"/>
    <property type="evidence" value="ECO:0007669"/>
    <property type="project" value="InterPro"/>
</dbReference>
<dbReference type="SUPFAM" id="SSF51905">
    <property type="entry name" value="FAD/NAD(P)-binding domain"/>
    <property type="match status" value="2"/>
</dbReference>
<dbReference type="GO" id="GO:0008942">
    <property type="term" value="F:nitrite reductase [NAD(P)H] activity"/>
    <property type="evidence" value="ECO:0007669"/>
    <property type="project" value="UniProtKB-EC"/>
</dbReference>
<sequence>MPPSNFDDPALSAQRTIAVVGLGMVGLSFIEKILEYDTDKAYRIEVFCEEPHVAYNRVGLTQYFSHRDASRLLLQTPEWYAANKVVVHLGQKATYVNHAEKWIESSSGHRVDYDNCVLATGSSAAFPPSCPNMDSKGVFVYRTLEDLDSIIEYAKGVKTAAVVGGGLLGLEAAKAVLDLGLQVTIFERNPRLMGRQLDDDGALLLSAEIEKLNIKLSLGNAPVEIIPDSNAAVAGLKLEDGTFLEESMVVFAIGIRPRDDVARISGIDVHPRGGVQVNDLLETSADDVFAVGEIALHRGAIYGLVAPGYEMAEVVARNLTTHRNQLASKKKKFTGGDLSSKLKLLGIHVASFGNYFAGPDISQPLVYNDPFGGVYKKYVFSKDGKHLLGGMMVGDTTDYAKLHALSKSKRPLPMPPGELIVGIKGGAVEGADSLPDEAQVCSCNNVTKGTIRKIIREKKLTSVGEVKSCSKAGTGCGGCVPQVTEIFEAEMKAMGVAVKNYVCHHFEYSRTELFEIVKIKKLKTFAEIMQAAGKTDNAIGCEVCKPAMASILASLYNDHVLDHTALQDTNDRFLANIQRGGTYSVVPRVPAGEITPEKLVAIGKIAKEYGLYTKITGGQRIDMFGARKQDLPDIWEKLVRSGFETGQAYGKSIRTSCVGSTWCRYGIGDSVGFAVKIENRYKGLRSPHKLKGGVSGCVRECAEAQSKDFGLIATDKGYNLYVCGNGGAKPKHAVLLATDISEELCIRYLDRFLMYYISTADKLTRTARWLEKMEGGIEHLKRVVIEDRLGIAAELETQMEYLVSTYQCEWAAVVNDPVRREKFRQFVNSDERQEEIEYITERGQQRPTNWPKDSLPSPPQSPTFSSINERSWVPVGPAHLFPKDSGETFKYGECQIAIFHSATDKWYATQNMCPHKRAFVLSQGLLGDQGDGTPYVSCGMHKKNFSLTSGKCLVPGEEEKYSLMTFDVKVGDDGLVYALMPSVEALNSVLSTKKLMITKSSTAKKSIELEGVNNELDSEMDGVDVVTSGCGGGSGCGDKKLEW</sequence>
<dbReference type="Gene3D" id="2.102.10.10">
    <property type="entry name" value="Rieske [2Fe-2S] iron-sulphur domain"/>
    <property type="match status" value="1"/>
</dbReference>
<dbReference type="GO" id="GO:0051539">
    <property type="term" value="F:4 iron, 4 sulfur cluster binding"/>
    <property type="evidence" value="ECO:0007669"/>
    <property type="project" value="UniProtKB-KW"/>
</dbReference>
<dbReference type="PROSITE" id="PS00365">
    <property type="entry name" value="NIR_SIR"/>
    <property type="match status" value="1"/>
</dbReference>
<reference evidence="1 2" key="1">
    <citation type="journal article" date="2018" name="New Phytol.">
        <title>Phylogenomics of Endogonaceae and evolution of mycorrhizas within Mucoromycota.</title>
        <authorList>
            <person name="Chang Y."/>
            <person name="Desiro A."/>
            <person name="Na H."/>
            <person name="Sandor L."/>
            <person name="Lipzen A."/>
            <person name="Clum A."/>
            <person name="Barry K."/>
            <person name="Grigoriev I.V."/>
            <person name="Martin F.M."/>
            <person name="Stajich J.E."/>
            <person name="Smith M.E."/>
            <person name="Bonito G."/>
            <person name="Spatafora J.W."/>
        </authorList>
    </citation>
    <scope>NUCLEOTIDE SEQUENCE [LARGE SCALE GENOMIC DNA]</scope>
    <source>
        <strain evidence="1 2">GMNB39</strain>
    </source>
</reference>
<dbReference type="Gene3D" id="3.30.413.10">
    <property type="entry name" value="Sulfite Reductase Hemoprotein, domain 1"/>
    <property type="match status" value="1"/>
</dbReference>
<dbReference type="SUPFAM" id="SSF56014">
    <property type="entry name" value="Nitrite and sulphite reductase 4Fe-4S domain-like"/>
    <property type="match status" value="1"/>
</dbReference>
<dbReference type="Gene3D" id="1.10.10.1100">
    <property type="entry name" value="BFD-like [2Fe-2S]-binding domain"/>
    <property type="match status" value="1"/>
</dbReference>
<dbReference type="InterPro" id="IPR041854">
    <property type="entry name" value="BFD-like_2Fe2S-bd_dom_sf"/>
</dbReference>
<dbReference type="InterPro" id="IPR007419">
    <property type="entry name" value="BFD-like_2Fe2S-bd_dom"/>
</dbReference>
<dbReference type="Proteomes" id="UP000268093">
    <property type="component" value="Unassembled WGS sequence"/>
</dbReference>
<dbReference type="Pfam" id="PF01077">
    <property type="entry name" value="NIR_SIR"/>
    <property type="match status" value="1"/>
</dbReference>
<dbReference type="Gene3D" id="3.90.480.10">
    <property type="entry name" value="Sulfite Reductase Hemoprotein,Domain 2"/>
    <property type="match status" value="1"/>
</dbReference>
<dbReference type="Pfam" id="PF03460">
    <property type="entry name" value="NIR_SIR_ferr"/>
    <property type="match status" value="1"/>
</dbReference>
<dbReference type="GO" id="GO:0020037">
    <property type="term" value="F:heme binding"/>
    <property type="evidence" value="ECO:0007669"/>
    <property type="project" value="InterPro"/>
</dbReference>
<dbReference type="InterPro" id="IPR017941">
    <property type="entry name" value="Rieske_2Fe-2S"/>
</dbReference>
<gene>
    <name evidence="1" type="ORF">BC936DRAFT_136960</name>
</gene>
<organism evidence="1 2">
    <name type="scientific">Jimgerdemannia flammicorona</name>
    <dbReference type="NCBI Taxonomy" id="994334"/>
    <lineage>
        <taxon>Eukaryota</taxon>
        <taxon>Fungi</taxon>
        <taxon>Fungi incertae sedis</taxon>
        <taxon>Mucoromycota</taxon>
        <taxon>Mucoromycotina</taxon>
        <taxon>Endogonomycetes</taxon>
        <taxon>Endogonales</taxon>
        <taxon>Endogonaceae</taxon>
        <taxon>Jimgerdemannia</taxon>
    </lineage>
</organism>
<dbReference type="InterPro" id="IPR023753">
    <property type="entry name" value="FAD/NAD-binding_dom"/>
</dbReference>
<dbReference type="GO" id="GO:0015980">
    <property type="term" value="P:energy derivation by oxidation of organic compounds"/>
    <property type="evidence" value="ECO:0007669"/>
    <property type="project" value="UniProtKB-ARBA"/>
</dbReference>